<organism evidence="1 2">
    <name type="scientific">Artemisia annua</name>
    <name type="common">Sweet wormwood</name>
    <dbReference type="NCBI Taxonomy" id="35608"/>
    <lineage>
        <taxon>Eukaryota</taxon>
        <taxon>Viridiplantae</taxon>
        <taxon>Streptophyta</taxon>
        <taxon>Embryophyta</taxon>
        <taxon>Tracheophyta</taxon>
        <taxon>Spermatophyta</taxon>
        <taxon>Magnoliopsida</taxon>
        <taxon>eudicotyledons</taxon>
        <taxon>Gunneridae</taxon>
        <taxon>Pentapetalae</taxon>
        <taxon>asterids</taxon>
        <taxon>campanulids</taxon>
        <taxon>Asterales</taxon>
        <taxon>Asteraceae</taxon>
        <taxon>Asteroideae</taxon>
        <taxon>Anthemideae</taxon>
        <taxon>Artemisiinae</taxon>
        <taxon>Artemisia</taxon>
    </lineage>
</organism>
<sequence length="64" mass="7656">MIFVGLQASERQCEELVTQVPESTRPLLRQIEAIQIHRKQRQKLQELRKESVLLMNDYHKHYPA</sequence>
<gene>
    <name evidence="1" type="ORF">CTI12_AA567680</name>
</gene>
<evidence type="ECO:0000313" key="2">
    <source>
        <dbReference type="Proteomes" id="UP000245207"/>
    </source>
</evidence>
<accession>A0A2U1KNR5</accession>
<dbReference type="OrthoDB" id="74178at2759"/>
<comment type="caution">
    <text evidence="1">The sequence shown here is derived from an EMBL/GenBank/DDBJ whole genome shotgun (WGS) entry which is preliminary data.</text>
</comment>
<keyword evidence="2" id="KW-1185">Reference proteome</keyword>
<dbReference type="PANTHER" id="PTHR47347:SF2">
    <property type="entry name" value="GOLGIN CANDIDATE 5"/>
    <property type="match status" value="1"/>
</dbReference>
<protein>
    <submittedName>
        <fullName evidence="1">TATA element modulatory factor 1 TATA binding protein</fullName>
    </submittedName>
</protein>
<evidence type="ECO:0000313" key="1">
    <source>
        <dbReference type="EMBL" id="PWA38351.1"/>
    </source>
</evidence>
<reference evidence="1 2" key="1">
    <citation type="journal article" date="2018" name="Mol. Plant">
        <title>The genome of Artemisia annua provides insight into the evolution of Asteraceae family and artemisinin biosynthesis.</title>
        <authorList>
            <person name="Shen Q."/>
            <person name="Zhang L."/>
            <person name="Liao Z."/>
            <person name="Wang S."/>
            <person name="Yan T."/>
            <person name="Shi P."/>
            <person name="Liu M."/>
            <person name="Fu X."/>
            <person name="Pan Q."/>
            <person name="Wang Y."/>
            <person name="Lv Z."/>
            <person name="Lu X."/>
            <person name="Zhang F."/>
            <person name="Jiang W."/>
            <person name="Ma Y."/>
            <person name="Chen M."/>
            <person name="Hao X."/>
            <person name="Li L."/>
            <person name="Tang Y."/>
            <person name="Lv G."/>
            <person name="Zhou Y."/>
            <person name="Sun X."/>
            <person name="Brodelius P.E."/>
            <person name="Rose J.K.C."/>
            <person name="Tang K."/>
        </authorList>
    </citation>
    <scope>NUCLEOTIDE SEQUENCE [LARGE SCALE GENOMIC DNA]</scope>
    <source>
        <strain evidence="2">cv. Huhao1</strain>
        <tissue evidence="1">Leaf</tissue>
    </source>
</reference>
<name>A0A2U1KNR5_ARTAN</name>
<dbReference type="AlphaFoldDB" id="A0A2U1KNR5"/>
<dbReference type="STRING" id="35608.A0A2U1KNR5"/>
<dbReference type="PANTHER" id="PTHR47347">
    <property type="entry name" value="GOLGIN CANDIDATE 5"/>
    <property type="match status" value="1"/>
</dbReference>
<dbReference type="EMBL" id="PKPP01015733">
    <property type="protein sequence ID" value="PWA38351.1"/>
    <property type="molecule type" value="Genomic_DNA"/>
</dbReference>
<dbReference type="Proteomes" id="UP000245207">
    <property type="component" value="Unassembled WGS sequence"/>
</dbReference>
<proteinExistence type="predicted"/>